<protein>
    <submittedName>
        <fullName evidence="3">Beta-lactamase family protein</fullName>
    </submittedName>
    <submittedName>
        <fullName evidence="4">Serine hydrolase</fullName>
    </submittedName>
</protein>
<evidence type="ECO:0000259" key="2">
    <source>
        <dbReference type="Pfam" id="PF00144"/>
    </source>
</evidence>
<keyword evidence="4" id="KW-0378">Hydrolase</keyword>
<dbReference type="PANTHER" id="PTHR43283">
    <property type="entry name" value="BETA-LACTAMASE-RELATED"/>
    <property type="match status" value="1"/>
</dbReference>
<keyword evidence="1" id="KW-0732">Signal</keyword>
<keyword evidence="6" id="KW-1185">Reference proteome</keyword>
<dbReference type="OrthoDB" id="9814204at2"/>
<organism evidence="4 5">
    <name type="scientific">Vibrio europaeus</name>
    <dbReference type="NCBI Taxonomy" id="300876"/>
    <lineage>
        <taxon>Bacteria</taxon>
        <taxon>Pseudomonadati</taxon>
        <taxon>Pseudomonadota</taxon>
        <taxon>Gammaproteobacteria</taxon>
        <taxon>Vibrionales</taxon>
        <taxon>Vibrionaceae</taxon>
        <taxon>Vibrio</taxon>
        <taxon>Vibrio oreintalis group</taxon>
    </lineage>
</organism>
<dbReference type="PANTHER" id="PTHR43283:SF7">
    <property type="entry name" value="BETA-LACTAMASE-RELATED DOMAIN-CONTAINING PROTEIN"/>
    <property type="match status" value="1"/>
</dbReference>
<evidence type="ECO:0000256" key="1">
    <source>
        <dbReference type="SAM" id="SignalP"/>
    </source>
</evidence>
<evidence type="ECO:0000313" key="6">
    <source>
        <dbReference type="Proteomes" id="UP001150001"/>
    </source>
</evidence>
<sequence length="477" mass="53780">MMITAKRWRIHKAFSAVTCTALLLSHAQAETLTAHHGMYEAGKSEAQNMFFYEQDGKQYLYSAWGVVPIEVNDKGEFRAIDPNVPLSGSFYHQNDGVYHSGRFQYSEFKSLFGRADVNSHELNVPMLFDDYWWNTLSNETSCENQQWQTDSNIRYDQSVIKSLIELSQQPDSLYANTDSLLVAKDGKLVIEQYFGGWQADFPHSIQSISKSLTSLAAGSAIKQELIEGYQTKISDLMPAYAKFLQQDKSELTLHHFLSMGAGLNWDEWSIPYGNPNNVRSIEMASNDPVEFILDRELAVQPGSMFEYNGGLVTVVGEIVAQQSGKKNFADYWRSSPLNMLCFQHAYMSMQAGGVSNAAGGGYMRPRDMLKVGQLVAQDGVWQGKRILPEGWIERSTQKYLKTRDRGVSYGYYWWLSDAEVDGETYSVAYGLGYGGQIVAVVDELNLVVARTAWQMDGPTPYQEIMEDYIIPAFTSVK</sequence>
<reference evidence="3" key="2">
    <citation type="submission" date="2022-11" db="EMBL/GenBank/DDBJ databases">
        <title>Role of the vibriolysin VemA secreted by the emergent pathogen Vibrio europaeus in the colonization of Manila clam mucus.</title>
        <authorList>
            <person name="Martinez C."/>
            <person name="Rodriguez S."/>
            <person name="Vences A."/>
            <person name="Barja J.L."/>
            <person name="Toranzo A.E."/>
            <person name="Dubert J."/>
        </authorList>
    </citation>
    <scope>NUCLEOTIDE SEQUENCE</scope>
    <source>
        <strain evidence="3">3454</strain>
    </source>
</reference>
<gene>
    <name evidence="4" type="ORF">AZ468_21260</name>
    <name evidence="3" type="ORF">OPW20_03260</name>
</gene>
<dbReference type="EMBL" id="JAPFIT010000010">
    <property type="protein sequence ID" value="MDC5739068.1"/>
    <property type="molecule type" value="Genomic_DNA"/>
</dbReference>
<reference evidence="4 5" key="1">
    <citation type="submission" date="2016-03" db="EMBL/GenBank/DDBJ databases">
        <title>Draft genome sequence of the Vibrio tubiashii subs. europaeus.</title>
        <authorList>
            <person name="Spinard E."/>
            <person name="Dubert J."/>
            <person name="Nelson D.R."/>
            <person name="Barja J.L."/>
        </authorList>
    </citation>
    <scope>NUCLEOTIDE SEQUENCE [LARGE SCALE GENOMIC DNA]</scope>
    <source>
        <strain evidence="5">PP-638</strain>
        <strain evidence="4">PP2-638</strain>
    </source>
</reference>
<evidence type="ECO:0000313" key="4">
    <source>
        <dbReference type="EMBL" id="OAM98054.1"/>
    </source>
</evidence>
<evidence type="ECO:0000313" key="3">
    <source>
        <dbReference type="EMBL" id="MDC5739068.1"/>
    </source>
</evidence>
<dbReference type="Proteomes" id="UP000094761">
    <property type="component" value="Unassembled WGS sequence"/>
</dbReference>
<comment type="caution">
    <text evidence="4">The sequence shown here is derived from an EMBL/GenBank/DDBJ whole genome shotgun (WGS) entry which is preliminary data.</text>
</comment>
<feature type="chain" id="PRO_5044550464" evidence="1">
    <location>
        <begin position="30"/>
        <end position="477"/>
    </location>
</feature>
<dbReference type="GeneID" id="78078262"/>
<dbReference type="Proteomes" id="UP001150001">
    <property type="component" value="Unassembled WGS sequence"/>
</dbReference>
<dbReference type="InterPro" id="IPR012338">
    <property type="entry name" value="Beta-lactam/transpept-like"/>
</dbReference>
<name>A0A178J757_9VIBR</name>
<dbReference type="EMBL" id="LUAX01000007">
    <property type="protein sequence ID" value="OAM98054.1"/>
    <property type="molecule type" value="Genomic_DNA"/>
</dbReference>
<dbReference type="Pfam" id="PF00144">
    <property type="entry name" value="Beta-lactamase"/>
    <property type="match status" value="1"/>
</dbReference>
<dbReference type="SUPFAM" id="SSF56601">
    <property type="entry name" value="beta-lactamase/transpeptidase-like"/>
    <property type="match status" value="1"/>
</dbReference>
<proteinExistence type="predicted"/>
<feature type="domain" description="Beta-lactamase-related" evidence="2">
    <location>
        <begin position="179"/>
        <end position="455"/>
    </location>
</feature>
<dbReference type="InterPro" id="IPR001466">
    <property type="entry name" value="Beta-lactam-related"/>
</dbReference>
<feature type="signal peptide" evidence="1">
    <location>
        <begin position="1"/>
        <end position="29"/>
    </location>
</feature>
<dbReference type="InterPro" id="IPR050789">
    <property type="entry name" value="Diverse_Enzym_Activities"/>
</dbReference>
<dbReference type="GO" id="GO:0016787">
    <property type="term" value="F:hydrolase activity"/>
    <property type="evidence" value="ECO:0007669"/>
    <property type="project" value="UniProtKB-KW"/>
</dbReference>
<dbReference type="Gene3D" id="3.40.710.10">
    <property type="entry name" value="DD-peptidase/beta-lactamase superfamily"/>
    <property type="match status" value="1"/>
</dbReference>
<dbReference type="AlphaFoldDB" id="A0A178J757"/>
<evidence type="ECO:0000313" key="5">
    <source>
        <dbReference type="Proteomes" id="UP000094761"/>
    </source>
</evidence>
<accession>A0A178J757</accession>
<dbReference type="RefSeq" id="WP_069669210.1">
    <property type="nucleotide sequence ID" value="NZ_JAPFIM010000018.1"/>
</dbReference>